<evidence type="ECO:0000313" key="4">
    <source>
        <dbReference type="Proteomes" id="UP000441754"/>
    </source>
</evidence>
<dbReference type="Proteomes" id="UP000441754">
    <property type="component" value="Unassembled WGS sequence"/>
</dbReference>
<evidence type="ECO:0000313" key="3">
    <source>
        <dbReference type="EMBL" id="MRS59886.1"/>
    </source>
</evidence>
<evidence type="ECO:0000256" key="2">
    <source>
        <dbReference type="SAM" id="SignalP"/>
    </source>
</evidence>
<protein>
    <submittedName>
        <fullName evidence="3">Uncharacterized protein</fullName>
    </submittedName>
</protein>
<feature type="region of interest" description="Disordered" evidence="1">
    <location>
        <begin position="24"/>
        <end position="60"/>
    </location>
</feature>
<reference evidence="3 4" key="1">
    <citation type="journal article" date="2018" name="Antonie Van Leeuwenhoek">
        <title>Larkinella terrae sp. nov., isolated from soil on Jeju Island, South Korea.</title>
        <authorList>
            <person name="Ten L.N."/>
            <person name="Jeon J."/>
            <person name="Park S.J."/>
            <person name="Park S."/>
            <person name="Lee S.Y."/>
            <person name="Kim M.K."/>
            <person name="Jung H.Y."/>
        </authorList>
    </citation>
    <scope>NUCLEOTIDE SEQUENCE [LARGE SCALE GENOMIC DNA]</scope>
    <source>
        <strain evidence="3 4">KCTC 52001</strain>
    </source>
</reference>
<feature type="signal peptide" evidence="2">
    <location>
        <begin position="1"/>
        <end position="21"/>
    </location>
</feature>
<evidence type="ECO:0000256" key="1">
    <source>
        <dbReference type="SAM" id="MobiDB-lite"/>
    </source>
</evidence>
<accession>A0A7K0EEK4</accession>
<sequence>MNRIVTYLLLVVLFAPVACQKAEQPVPDSSIPTRDANLALGNPSNASASQENNYLIERPE</sequence>
<feature type="compositionally biased region" description="Polar residues" evidence="1">
    <location>
        <begin position="42"/>
        <end position="53"/>
    </location>
</feature>
<dbReference type="RefSeq" id="WP_170299089.1">
    <property type="nucleotide sequence ID" value="NZ_WJXZ01000001.1"/>
</dbReference>
<keyword evidence="4" id="KW-1185">Reference proteome</keyword>
<dbReference type="EMBL" id="WJXZ01000001">
    <property type="protein sequence ID" value="MRS59886.1"/>
    <property type="molecule type" value="Genomic_DNA"/>
</dbReference>
<proteinExistence type="predicted"/>
<name>A0A7K0EEK4_9BACT</name>
<keyword evidence="2" id="KW-0732">Signal</keyword>
<feature type="chain" id="PRO_5029861769" evidence="2">
    <location>
        <begin position="22"/>
        <end position="60"/>
    </location>
</feature>
<dbReference type="AlphaFoldDB" id="A0A7K0EEK4"/>
<comment type="caution">
    <text evidence="3">The sequence shown here is derived from an EMBL/GenBank/DDBJ whole genome shotgun (WGS) entry which is preliminary data.</text>
</comment>
<gene>
    <name evidence="3" type="ORF">GJJ30_01170</name>
</gene>
<organism evidence="3 4">
    <name type="scientific">Larkinella terrae</name>
    <dbReference type="NCBI Taxonomy" id="2025311"/>
    <lineage>
        <taxon>Bacteria</taxon>
        <taxon>Pseudomonadati</taxon>
        <taxon>Bacteroidota</taxon>
        <taxon>Cytophagia</taxon>
        <taxon>Cytophagales</taxon>
        <taxon>Spirosomataceae</taxon>
        <taxon>Larkinella</taxon>
    </lineage>
</organism>